<dbReference type="AlphaFoldDB" id="A0A3G6IZJ8"/>
<organism evidence="2 3">
    <name type="scientific">Corynebacterium gerontici</name>
    <dbReference type="NCBI Taxonomy" id="2079234"/>
    <lineage>
        <taxon>Bacteria</taxon>
        <taxon>Bacillati</taxon>
        <taxon>Actinomycetota</taxon>
        <taxon>Actinomycetes</taxon>
        <taxon>Mycobacteriales</taxon>
        <taxon>Corynebacteriaceae</taxon>
        <taxon>Corynebacterium</taxon>
    </lineage>
</organism>
<name>A0A3G6IZJ8_9CORY</name>
<dbReference type="InterPro" id="IPR048015">
    <property type="entry name" value="NTP-PPase_MazG-like_N"/>
</dbReference>
<dbReference type="GO" id="GO:0006203">
    <property type="term" value="P:dGTP catabolic process"/>
    <property type="evidence" value="ECO:0007669"/>
    <property type="project" value="TreeGrafter"/>
</dbReference>
<dbReference type="EC" id="3.6.1.8" evidence="2"/>
<keyword evidence="3" id="KW-1185">Reference proteome</keyword>
<proteinExistence type="predicted"/>
<dbReference type="SUPFAM" id="SSF101386">
    <property type="entry name" value="all-alpha NTP pyrophosphatases"/>
    <property type="match status" value="1"/>
</dbReference>
<dbReference type="PANTHER" id="PTHR30522:SF0">
    <property type="entry name" value="NUCLEOSIDE TRIPHOSPHATE PYROPHOSPHOHYDROLASE"/>
    <property type="match status" value="1"/>
</dbReference>
<dbReference type="GO" id="GO:0046061">
    <property type="term" value="P:dATP catabolic process"/>
    <property type="evidence" value="ECO:0007669"/>
    <property type="project" value="TreeGrafter"/>
</dbReference>
<dbReference type="KEGG" id="cgk:CGERO_03790"/>
<dbReference type="GO" id="GO:0046047">
    <property type="term" value="P:TTP catabolic process"/>
    <property type="evidence" value="ECO:0007669"/>
    <property type="project" value="TreeGrafter"/>
</dbReference>
<evidence type="ECO:0000313" key="3">
    <source>
        <dbReference type="Proteomes" id="UP000271587"/>
    </source>
</evidence>
<dbReference type="InterPro" id="IPR011551">
    <property type="entry name" value="NTP_PyrPHydrolase_MazG"/>
</dbReference>
<dbReference type="Pfam" id="PF03819">
    <property type="entry name" value="MazG"/>
    <property type="match status" value="1"/>
</dbReference>
<evidence type="ECO:0000259" key="1">
    <source>
        <dbReference type="Pfam" id="PF03819"/>
    </source>
</evidence>
<dbReference type="CDD" id="cd11528">
    <property type="entry name" value="NTP-PPase_MazG_Nterm"/>
    <property type="match status" value="1"/>
</dbReference>
<accession>A0A3G6IZJ8</accession>
<evidence type="ECO:0000313" key="2">
    <source>
        <dbReference type="EMBL" id="AZA11076.1"/>
    </source>
</evidence>
<dbReference type="GO" id="GO:0046081">
    <property type="term" value="P:dUTP catabolic process"/>
    <property type="evidence" value="ECO:0007669"/>
    <property type="project" value="TreeGrafter"/>
</dbReference>
<dbReference type="Gene3D" id="1.10.287.1080">
    <property type="entry name" value="MazG-like"/>
    <property type="match status" value="1"/>
</dbReference>
<dbReference type="GO" id="GO:0046076">
    <property type="term" value="P:dTTP catabolic process"/>
    <property type="evidence" value="ECO:0007669"/>
    <property type="project" value="TreeGrafter"/>
</dbReference>
<sequence>MVLMTVLLLDARWPTLIPFDFISSLRGTVTYTDEVPVQVRWDFGDCVKPGSETLLVSTDERNEQVLAAQQRGERVLEVPSRHESLGQAMRTMERALRLGEWEQLQTHQSLLAYLDEEAAEFREAVENNVSDQELCDELADLLLQVLFHAEIADRRGAFNINDVAAAFVDKMQKRAPYLFDGTTEVVDTDEQMRLWEAGKLL</sequence>
<dbReference type="GO" id="GO:0047693">
    <property type="term" value="F:ATP diphosphatase activity"/>
    <property type="evidence" value="ECO:0007669"/>
    <property type="project" value="UniProtKB-EC"/>
</dbReference>
<reference evidence="2 3" key="1">
    <citation type="submission" date="2018-11" db="EMBL/GenBank/DDBJ databases">
        <authorList>
            <person name="Kleinhagauer T."/>
            <person name="Glaeser S.P."/>
            <person name="Spergser J."/>
            <person name="Ruckert C."/>
            <person name="Kaempfer P."/>
            <person name="Busse H.-J."/>
        </authorList>
    </citation>
    <scope>NUCLEOTIDE SEQUENCE [LARGE SCALE GENOMIC DNA]</scope>
    <source>
        <strain evidence="2 3">W8</strain>
    </source>
</reference>
<gene>
    <name evidence="2" type="primary">mazG</name>
    <name evidence="2" type="ORF">CGERO_03790</name>
</gene>
<dbReference type="InterPro" id="IPR004518">
    <property type="entry name" value="MazG-like_dom"/>
</dbReference>
<dbReference type="GO" id="GO:0046052">
    <property type="term" value="P:UTP catabolic process"/>
    <property type="evidence" value="ECO:0007669"/>
    <property type="project" value="TreeGrafter"/>
</dbReference>
<dbReference type="PANTHER" id="PTHR30522">
    <property type="entry name" value="NUCLEOSIDE TRIPHOSPHATE PYROPHOSPHOHYDROLASE"/>
    <property type="match status" value="1"/>
</dbReference>
<protein>
    <submittedName>
        <fullName evidence="2">Nucleoside triphosphate pyrophosphohydrolase</fullName>
        <ecNumber evidence="2">3.6.1.8</ecNumber>
    </submittedName>
</protein>
<dbReference type="EMBL" id="CP033897">
    <property type="protein sequence ID" value="AZA11076.1"/>
    <property type="molecule type" value="Genomic_DNA"/>
</dbReference>
<feature type="domain" description="NTP pyrophosphohydrolase MazG-like" evidence="1">
    <location>
        <begin position="105"/>
        <end position="179"/>
    </location>
</feature>
<dbReference type="Proteomes" id="UP000271587">
    <property type="component" value="Chromosome"/>
</dbReference>
<keyword evidence="2" id="KW-0378">Hydrolase</keyword>